<reference evidence="5" key="1">
    <citation type="journal article" date="2013" name="Genome Announc.">
        <title>Draft genome sequence of the basidiomycetous yeast-like fungus Pseudozyma hubeiensis SY62, which produces an abundant amount of the biosurfactant mannosylerythritol lipids.</title>
        <authorList>
            <person name="Konishi M."/>
            <person name="Hatada Y."/>
            <person name="Horiuchi J."/>
        </authorList>
    </citation>
    <scope>NUCLEOTIDE SEQUENCE [LARGE SCALE GENOMIC DNA]</scope>
    <source>
        <strain evidence="5">SY62</strain>
    </source>
</reference>
<feature type="region of interest" description="Disordered" evidence="2">
    <location>
        <begin position="383"/>
        <end position="405"/>
    </location>
</feature>
<proteinExistence type="inferred from homology"/>
<feature type="region of interest" description="Disordered" evidence="2">
    <location>
        <begin position="88"/>
        <end position="225"/>
    </location>
</feature>
<dbReference type="HOGENOM" id="CLU_013369_0_0_1"/>
<feature type="domain" description="Zinc finger Mcm10/DnaG-type" evidence="3">
    <location>
        <begin position="562"/>
        <end position="610"/>
    </location>
</feature>
<feature type="compositionally biased region" description="Low complexity" evidence="2">
    <location>
        <begin position="887"/>
        <end position="921"/>
    </location>
</feature>
<feature type="compositionally biased region" description="Polar residues" evidence="2">
    <location>
        <begin position="985"/>
        <end position="1007"/>
    </location>
</feature>
<feature type="compositionally biased region" description="Acidic residues" evidence="2">
    <location>
        <begin position="205"/>
        <end position="225"/>
    </location>
</feature>
<accession>R9PB91</accession>
<evidence type="ECO:0000259" key="3">
    <source>
        <dbReference type="Pfam" id="PF09329"/>
    </source>
</evidence>
<evidence type="ECO:0000313" key="4">
    <source>
        <dbReference type="EMBL" id="GAC98678.1"/>
    </source>
</evidence>
<dbReference type="GO" id="GO:0006270">
    <property type="term" value="P:DNA replication initiation"/>
    <property type="evidence" value="ECO:0007669"/>
    <property type="project" value="InterPro"/>
</dbReference>
<dbReference type="InterPro" id="IPR040184">
    <property type="entry name" value="Mcm10"/>
</dbReference>
<dbReference type="GO" id="GO:0043596">
    <property type="term" value="C:nuclear replication fork"/>
    <property type="evidence" value="ECO:0007669"/>
    <property type="project" value="TreeGrafter"/>
</dbReference>
<feature type="compositionally biased region" description="Low complexity" evidence="2">
    <location>
        <begin position="143"/>
        <end position="156"/>
    </location>
</feature>
<dbReference type="PANTHER" id="PTHR13454">
    <property type="entry name" value="PROTEIN MCM10 HOMOLOG"/>
    <property type="match status" value="1"/>
</dbReference>
<dbReference type="InterPro" id="IPR012340">
    <property type="entry name" value="NA-bd_OB-fold"/>
</dbReference>
<dbReference type="GeneID" id="24111544"/>
<feature type="compositionally biased region" description="Basic and acidic residues" evidence="2">
    <location>
        <begin position="160"/>
        <end position="173"/>
    </location>
</feature>
<evidence type="ECO:0000256" key="1">
    <source>
        <dbReference type="ARBA" id="ARBA00009679"/>
    </source>
</evidence>
<dbReference type="EMBL" id="DF238821">
    <property type="protein sequence ID" value="GAC98678.1"/>
    <property type="molecule type" value="Genomic_DNA"/>
</dbReference>
<dbReference type="PANTHER" id="PTHR13454:SF11">
    <property type="entry name" value="PROTEIN MCM10 HOMOLOG"/>
    <property type="match status" value="1"/>
</dbReference>
<dbReference type="AlphaFoldDB" id="R9PB91"/>
<feature type="compositionally biased region" description="Basic residues" evidence="2">
    <location>
        <begin position="923"/>
        <end position="932"/>
    </location>
</feature>
<feature type="region of interest" description="Disordered" evidence="2">
    <location>
        <begin position="1"/>
        <end position="76"/>
    </location>
</feature>
<dbReference type="GO" id="GO:0003697">
    <property type="term" value="F:single-stranded DNA binding"/>
    <property type="evidence" value="ECO:0007669"/>
    <property type="project" value="InterPro"/>
</dbReference>
<dbReference type="Proteomes" id="UP000014071">
    <property type="component" value="Unassembled WGS sequence"/>
</dbReference>
<dbReference type="OrthoDB" id="202825at2759"/>
<feature type="region of interest" description="Disordered" evidence="2">
    <location>
        <begin position="962"/>
        <end position="1020"/>
    </location>
</feature>
<sequence>MEVTRTASTSQGIPAAAAASAPPPEHYGQDEPQSRASSAKRRRTDIVAPSSPTKAKRQYQRPSGPGRFVDKEQDARRQASLLSFAEARAKASSTYCAPPPADDDFQYPPSFSGDASARGLLEQIKNRMEQRAPKPSNFLQKAKQVQQSLLDKQQQSAELQRARSEADRREALRSEGFVNSQHRAKAKSGALQGAFSRAKDCAAGLDDDEVESQGEEDDFEEDNAESDLVHRDDDLALVERMRPGPRAIPPNPDDPKWELMEPFSGHRLRERKLPHSELKEHLRGRYHVPPSLLYSIARPLAMSLDGIAPNTIRNGDYEVPLDSDWIVIATIVEKSELLVTKGFRIDASTSPGKPASNAAASSASALDEDPVLFKDAGSDGNGKLRLDLEPGSSDAFQDASKGRSRAWNKSGAQDIDEEHERLKHQGNLANRSRKFVILKLVDLGVNSTQGDGSGSAGRGDNYLSLIAYESDQVDTSIVPRNNKVRSEVAETLSAASAGTKKWINGSRGAFEMLYKQAEGTLVAIMNPKVLRPWAPAGSRSKSLETKMLRITPRSAEDCLVIGQAADYRRCSAMKANGQRCSNFVDTKARKQTRTTTCDFHLSRHMDELARGRPEFAANSTSRFGGAGGGGASGAKATASSSFPGRRGGSYAGEESAINNITSTYKTAEGSNPFSRAALAKKLNSSFGNVGDGMENNGGQVYVSQSPIASAVGADEEVRASDPSSWKYDVSGRYGRGNTEKQSRLKRQIEEEQLMREIEARFAPPPARPAKRQPDGDDEHDEDNVDGERKKREAPALPVLPNGTADMINAAYSTLDQRKRIAQQKQQAIDAKRRKYTGVVHPSVGKGAAEAEAAKLKFMNLASTSNKRSNTLLGGMPIAGLNRHAADAEASPRSSSDSRSKLLSLAQKSSSNSNSNSSSEPSLRIKRAHRPKLRLPSDEVGRVSKLKVVGGELINMDDFEDDWEDDLGDLVVPPSDGAPKREAESETNLSERIMQLQSQSQARQSHTVIEQDDDDSDLEII</sequence>
<name>R9PB91_PSEHS</name>
<dbReference type="InterPro" id="IPR015408">
    <property type="entry name" value="Znf_Mcm10/DnaG"/>
</dbReference>
<dbReference type="Pfam" id="PF09329">
    <property type="entry name" value="zf-primase"/>
    <property type="match status" value="1"/>
</dbReference>
<feature type="region of interest" description="Disordered" evidence="2">
    <location>
        <begin position="757"/>
        <end position="804"/>
    </location>
</feature>
<comment type="similarity">
    <text evidence="1">Belongs to the MCM10 family.</text>
</comment>
<feature type="compositionally biased region" description="Acidic residues" evidence="2">
    <location>
        <begin position="1009"/>
        <end position="1020"/>
    </location>
</feature>
<feature type="compositionally biased region" description="Acidic residues" evidence="2">
    <location>
        <begin position="775"/>
        <end position="784"/>
    </location>
</feature>
<dbReference type="GO" id="GO:0003688">
    <property type="term" value="F:DNA replication origin binding"/>
    <property type="evidence" value="ECO:0007669"/>
    <property type="project" value="TreeGrafter"/>
</dbReference>
<organism evidence="4 5">
    <name type="scientific">Pseudozyma hubeiensis (strain SY62)</name>
    <name type="common">Yeast</name>
    <dbReference type="NCBI Taxonomy" id="1305764"/>
    <lineage>
        <taxon>Eukaryota</taxon>
        <taxon>Fungi</taxon>
        <taxon>Dikarya</taxon>
        <taxon>Basidiomycota</taxon>
        <taxon>Ustilaginomycotina</taxon>
        <taxon>Ustilaginomycetes</taxon>
        <taxon>Ustilaginales</taxon>
        <taxon>Ustilaginaceae</taxon>
        <taxon>Pseudozyma</taxon>
    </lineage>
</organism>
<gene>
    <name evidence="4" type="ORF">PHSY_006272</name>
</gene>
<protein>
    <recommendedName>
        <fullName evidence="3">Zinc finger Mcm10/DnaG-type domain-containing protein</fullName>
    </recommendedName>
</protein>
<evidence type="ECO:0000313" key="5">
    <source>
        <dbReference type="Proteomes" id="UP000014071"/>
    </source>
</evidence>
<dbReference type="Gene3D" id="2.40.50.140">
    <property type="entry name" value="Nucleic acid-binding proteins"/>
    <property type="match status" value="1"/>
</dbReference>
<feature type="compositionally biased region" description="Polar residues" evidence="2">
    <location>
        <begin position="1"/>
        <end position="12"/>
    </location>
</feature>
<dbReference type="eggNOG" id="KOG3056">
    <property type="taxonomic scope" value="Eukaryota"/>
</dbReference>
<feature type="region of interest" description="Disordered" evidence="2">
    <location>
        <begin position="883"/>
        <end position="935"/>
    </location>
</feature>
<dbReference type="RefSeq" id="XP_012192265.1">
    <property type="nucleotide sequence ID" value="XM_012336875.1"/>
</dbReference>
<evidence type="ECO:0000256" key="2">
    <source>
        <dbReference type="SAM" id="MobiDB-lite"/>
    </source>
</evidence>
<feature type="region of interest" description="Disordered" evidence="2">
    <location>
        <begin position="713"/>
        <end position="743"/>
    </location>
</feature>
<feature type="region of interest" description="Disordered" evidence="2">
    <location>
        <begin position="617"/>
        <end position="653"/>
    </location>
</feature>
<keyword evidence="5" id="KW-1185">Reference proteome</keyword>
<dbReference type="STRING" id="1305764.R9PB91"/>